<keyword evidence="2" id="KW-1185">Reference proteome</keyword>
<dbReference type="Proteomes" id="UP001140234">
    <property type="component" value="Unassembled WGS sequence"/>
</dbReference>
<sequence length="320" mass="36522">MAASAAPALALPAELTILVFERLASFRDLCECSKVCRQWRAAADSNYIWGAMLRRRCVDVAVESEMAGGELASGRPACRNKAIFASWHRRYRGFTDSYTRMRRAFWRLEAWADTHSPLLRQSLAPGLGWMGDETMPVRELLDVVNDSPAMRDFIMAHHFHDGQRRRPRYIECGLFGSYECYGDVCSLSWLSSRMLQVIALDQFRLLVFAWCMRTQNYLGVVVGCPPEIERAFMHHVVQVQPQSRRTADRGLFGDFIVEYIDGLIAGNYDVYDGIISMMPNTGPHAVSTTTRGIRTTVSAMFCFDETPHLRVYRYQVTFEL</sequence>
<proteinExistence type="predicted"/>
<protein>
    <submittedName>
        <fullName evidence="1">Uncharacterized protein</fullName>
    </submittedName>
</protein>
<reference evidence="1" key="1">
    <citation type="submission" date="2022-07" db="EMBL/GenBank/DDBJ databases">
        <title>Phylogenomic reconstructions and comparative analyses of Kickxellomycotina fungi.</title>
        <authorList>
            <person name="Reynolds N.K."/>
            <person name="Stajich J.E."/>
            <person name="Barry K."/>
            <person name="Grigoriev I.V."/>
            <person name="Crous P."/>
            <person name="Smith M.E."/>
        </authorList>
    </citation>
    <scope>NUCLEOTIDE SEQUENCE</scope>
    <source>
        <strain evidence="1">CBS 109366</strain>
    </source>
</reference>
<organism evidence="1 2">
    <name type="scientific">Coemansia nantahalensis</name>
    <dbReference type="NCBI Taxonomy" id="2789366"/>
    <lineage>
        <taxon>Eukaryota</taxon>
        <taxon>Fungi</taxon>
        <taxon>Fungi incertae sedis</taxon>
        <taxon>Zoopagomycota</taxon>
        <taxon>Kickxellomycotina</taxon>
        <taxon>Kickxellomycetes</taxon>
        <taxon>Kickxellales</taxon>
        <taxon>Kickxellaceae</taxon>
        <taxon>Coemansia</taxon>
    </lineage>
</organism>
<gene>
    <name evidence="1" type="ORF">IWQ57_005899</name>
</gene>
<dbReference type="EMBL" id="JANBUJ010003077">
    <property type="protein sequence ID" value="KAJ2762015.1"/>
    <property type="molecule type" value="Genomic_DNA"/>
</dbReference>
<comment type="caution">
    <text evidence="1">The sequence shown here is derived from an EMBL/GenBank/DDBJ whole genome shotgun (WGS) entry which is preliminary data.</text>
</comment>
<evidence type="ECO:0000313" key="2">
    <source>
        <dbReference type="Proteomes" id="UP001140234"/>
    </source>
</evidence>
<accession>A0ACC1JLL9</accession>
<evidence type="ECO:0000313" key="1">
    <source>
        <dbReference type="EMBL" id="KAJ2762015.1"/>
    </source>
</evidence>
<name>A0ACC1JLL9_9FUNG</name>
<feature type="non-terminal residue" evidence="1">
    <location>
        <position position="320"/>
    </location>
</feature>